<evidence type="ECO:0000313" key="2">
    <source>
        <dbReference type="EMBL" id="AHI22732.1"/>
    </source>
</evidence>
<organism evidence="2 3">
    <name type="scientific">Corynebacterium vitaeruminis DSM 20294</name>
    <dbReference type="NCBI Taxonomy" id="1224164"/>
    <lineage>
        <taxon>Bacteria</taxon>
        <taxon>Bacillati</taxon>
        <taxon>Actinomycetota</taxon>
        <taxon>Actinomycetes</taxon>
        <taxon>Mycobacteriales</taxon>
        <taxon>Corynebacteriaceae</taxon>
        <taxon>Corynebacterium</taxon>
    </lineage>
</organism>
<dbReference type="Proteomes" id="UP000019222">
    <property type="component" value="Chromosome"/>
</dbReference>
<comment type="subcellular location">
    <subcellularLocation>
        <location evidence="1">Cytoplasm</location>
    </subcellularLocation>
</comment>
<dbReference type="KEGG" id="cvt:B843_06735"/>
<keyword evidence="3" id="KW-1185">Reference proteome</keyword>
<dbReference type="HAMAP" id="MF_00336">
    <property type="entry name" value="BioD"/>
    <property type="match status" value="1"/>
</dbReference>
<dbReference type="GO" id="GO:0005829">
    <property type="term" value="C:cytosol"/>
    <property type="evidence" value="ECO:0007669"/>
    <property type="project" value="TreeGrafter"/>
</dbReference>
<dbReference type="UniPathway" id="UPA00078">
    <property type="reaction ID" value="UER00161"/>
</dbReference>
<keyword evidence="1" id="KW-0436">Ligase</keyword>
<dbReference type="GO" id="GO:0009102">
    <property type="term" value="P:biotin biosynthetic process"/>
    <property type="evidence" value="ECO:0007669"/>
    <property type="project" value="UniProtKB-UniRule"/>
</dbReference>
<dbReference type="AlphaFoldDB" id="W5Y0I3"/>
<dbReference type="STRING" id="1224164.B843_06735"/>
<keyword evidence="1" id="KW-0460">Magnesium</keyword>
<dbReference type="GO" id="GO:0004141">
    <property type="term" value="F:dethiobiotin synthase activity"/>
    <property type="evidence" value="ECO:0007669"/>
    <property type="project" value="UniProtKB-UniRule"/>
</dbReference>
<dbReference type="Pfam" id="PF13500">
    <property type="entry name" value="AAA_26"/>
    <property type="match status" value="1"/>
</dbReference>
<dbReference type="PATRIC" id="fig|1224164.3.peg.1348"/>
<dbReference type="Gene3D" id="3.40.50.300">
    <property type="entry name" value="P-loop containing nucleotide triphosphate hydrolases"/>
    <property type="match status" value="1"/>
</dbReference>
<keyword evidence="1" id="KW-0479">Metal-binding</keyword>
<feature type="binding site" evidence="1">
    <location>
        <position position="16"/>
    </location>
    <ligand>
        <name>Mg(2+)</name>
        <dbReference type="ChEBI" id="CHEBI:18420"/>
    </ligand>
</feature>
<dbReference type="HOGENOM" id="CLU_072551_1_1_11"/>
<feature type="active site" evidence="1">
    <location>
        <position position="37"/>
    </location>
</feature>
<proteinExistence type="inferred from homology"/>
<dbReference type="SUPFAM" id="SSF52540">
    <property type="entry name" value="P-loop containing nucleoside triphosphate hydrolases"/>
    <property type="match status" value="1"/>
</dbReference>
<dbReference type="CDD" id="cd03109">
    <property type="entry name" value="DTBS"/>
    <property type="match status" value="1"/>
</dbReference>
<keyword evidence="1" id="KW-0093">Biotin biosynthesis</keyword>
<keyword evidence="1" id="KW-0547">Nucleotide-binding</keyword>
<feature type="binding site" evidence="1">
    <location>
        <begin position="114"/>
        <end position="117"/>
    </location>
    <ligand>
        <name>ATP</name>
        <dbReference type="ChEBI" id="CHEBI:30616"/>
    </ligand>
</feature>
<dbReference type="PANTHER" id="PTHR43210:SF5">
    <property type="entry name" value="DETHIOBIOTIN SYNTHETASE"/>
    <property type="match status" value="1"/>
</dbReference>
<accession>W5Y0I3</accession>
<comment type="pathway">
    <text evidence="1">Cofactor biosynthesis; biotin biosynthesis; biotin from 7,8-diaminononanoate: step 1/2.</text>
</comment>
<comment type="catalytic activity">
    <reaction evidence="1">
        <text>(7R,8S)-7,8-diammoniononanoate + CO2 + ATP = (4R,5S)-dethiobiotin + ADP + phosphate + 3 H(+)</text>
        <dbReference type="Rhea" id="RHEA:15805"/>
        <dbReference type="ChEBI" id="CHEBI:15378"/>
        <dbReference type="ChEBI" id="CHEBI:16526"/>
        <dbReference type="ChEBI" id="CHEBI:30616"/>
        <dbReference type="ChEBI" id="CHEBI:43474"/>
        <dbReference type="ChEBI" id="CHEBI:149469"/>
        <dbReference type="ChEBI" id="CHEBI:149473"/>
        <dbReference type="ChEBI" id="CHEBI:456216"/>
        <dbReference type="EC" id="6.3.3.3"/>
    </reaction>
</comment>
<comment type="similarity">
    <text evidence="1">Belongs to the dethiobiotin synthetase family.</text>
</comment>
<feature type="binding site" evidence="1">
    <location>
        <begin position="12"/>
        <end position="17"/>
    </location>
    <ligand>
        <name>ATP</name>
        <dbReference type="ChEBI" id="CHEBI:30616"/>
    </ligand>
</feature>
<dbReference type="GO" id="GO:0000287">
    <property type="term" value="F:magnesium ion binding"/>
    <property type="evidence" value="ECO:0007669"/>
    <property type="project" value="UniProtKB-UniRule"/>
</dbReference>
<dbReference type="InterPro" id="IPR004472">
    <property type="entry name" value="DTB_synth_BioD"/>
</dbReference>
<comment type="function">
    <text evidence="1">Catalyzes a mechanistically unusual reaction, the ATP-dependent insertion of CO2 between the N7 and N8 nitrogen atoms of 7,8-diaminopelargonic acid (DAPA, also called 7,8-diammoniononanoate) to form a ureido ring.</text>
</comment>
<feature type="binding site" evidence="1">
    <location>
        <position position="49"/>
    </location>
    <ligand>
        <name>Mg(2+)</name>
        <dbReference type="ChEBI" id="CHEBI:18420"/>
    </ligand>
</feature>
<feature type="binding site" evidence="1">
    <location>
        <position position="41"/>
    </location>
    <ligand>
        <name>substrate</name>
    </ligand>
</feature>
<dbReference type="EC" id="6.3.3.3" evidence="1"/>
<feature type="binding site" evidence="1">
    <location>
        <position position="114"/>
    </location>
    <ligand>
        <name>Mg(2+)</name>
        <dbReference type="ChEBI" id="CHEBI:18420"/>
    </ligand>
</feature>
<dbReference type="GO" id="GO:0005524">
    <property type="term" value="F:ATP binding"/>
    <property type="evidence" value="ECO:0007669"/>
    <property type="project" value="UniProtKB-UniRule"/>
</dbReference>
<dbReference type="PIRSF" id="PIRSF006755">
    <property type="entry name" value="DTB_synth"/>
    <property type="match status" value="1"/>
</dbReference>
<comment type="caution">
    <text evidence="1">Lacks conserved residue(s) required for the propagation of feature annotation.</text>
</comment>
<gene>
    <name evidence="1" type="primary">bioD</name>
    <name evidence="2" type="ORF">B843_06735</name>
</gene>
<keyword evidence="1" id="KW-0067">ATP-binding</keyword>
<dbReference type="NCBIfam" id="TIGR00347">
    <property type="entry name" value="bioD"/>
    <property type="match status" value="1"/>
</dbReference>
<dbReference type="InterPro" id="IPR027417">
    <property type="entry name" value="P-loop_NTPase"/>
</dbReference>
<name>W5Y0I3_9CORY</name>
<feature type="binding site" evidence="1">
    <location>
        <position position="49"/>
    </location>
    <ligand>
        <name>ATP</name>
        <dbReference type="ChEBI" id="CHEBI:30616"/>
    </ligand>
</feature>
<sequence>MSIIFITGTNTDVGKTIATAALASQLRDAGKKVTVLKPLQTGEPDGAGDKFTVERLTGIPGREFVRYPEPLAPNLSARRAGIPQAKLGDIAEGIAKLHAELEVADGAEAVLLVEGAGGLLVRLADDWTLADLARRVGVPLVVVTSMGLGSLNAAKLTVEAAARRGIEVLGLVGGSLDADPDLATSLNVEEMPVVTGVPLLGCVPAGSGALGKDEFCTTVRGTLDLRPILDRC</sequence>
<keyword evidence="1" id="KW-0963">Cytoplasm</keyword>
<dbReference type="EMBL" id="CP004353">
    <property type="protein sequence ID" value="AHI22732.1"/>
    <property type="molecule type" value="Genomic_DNA"/>
</dbReference>
<feature type="binding site" evidence="1">
    <location>
        <begin position="174"/>
        <end position="175"/>
    </location>
    <ligand>
        <name>ATP</name>
        <dbReference type="ChEBI" id="CHEBI:30616"/>
    </ligand>
</feature>
<dbReference type="RefSeq" id="WP_025252756.1">
    <property type="nucleotide sequence ID" value="NZ_CP004353.1"/>
</dbReference>
<evidence type="ECO:0000256" key="1">
    <source>
        <dbReference type="HAMAP-Rule" id="MF_00336"/>
    </source>
</evidence>
<evidence type="ECO:0000313" key="3">
    <source>
        <dbReference type="Proteomes" id="UP000019222"/>
    </source>
</evidence>
<protein>
    <recommendedName>
        <fullName evidence="1">ATP-dependent dethiobiotin synthetase BioD</fullName>
        <ecNumber evidence="1">6.3.3.3</ecNumber>
    </recommendedName>
    <alternativeName>
        <fullName evidence="1">DTB synthetase</fullName>
        <shortName evidence="1">DTBS</shortName>
    </alternativeName>
    <alternativeName>
        <fullName evidence="1">Dethiobiotin synthase</fullName>
    </alternativeName>
</protein>
<comment type="cofactor">
    <cofactor evidence="1">
        <name>Mg(2+)</name>
        <dbReference type="ChEBI" id="CHEBI:18420"/>
    </cofactor>
</comment>
<dbReference type="PANTHER" id="PTHR43210">
    <property type="entry name" value="DETHIOBIOTIN SYNTHETASE"/>
    <property type="match status" value="1"/>
</dbReference>
<reference evidence="2 3" key="1">
    <citation type="submission" date="2013-02" db="EMBL/GenBank/DDBJ databases">
        <title>The complete genome sequence of Corynebacterium vitaeruminis DSM 20294.</title>
        <authorList>
            <person name="Ruckert C."/>
            <person name="Albersmeier A."/>
            <person name="Kalinowski J."/>
        </authorList>
    </citation>
    <scope>NUCLEOTIDE SEQUENCE [LARGE SCALE GENOMIC DNA]</scope>
    <source>
        <strain evidence="3">ATCC 10234</strain>
    </source>
</reference>
<dbReference type="eggNOG" id="COG0132">
    <property type="taxonomic scope" value="Bacteria"/>
</dbReference>
<comment type="subunit">
    <text evidence="1">Homodimer.</text>
</comment>